<evidence type="ECO:0000313" key="8">
    <source>
        <dbReference type="EMBL" id="CAL4127004.1"/>
    </source>
</evidence>
<dbReference type="InterPro" id="IPR002350">
    <property type="entry name" value="Kazal_dom"/>
</dbReference>
<feature type="transmembrane region" description="Helical" evidence="6">
    <location>
        <begin position="241"/>
        <end position="259"/>
    </location>
</feature>
<comment type="caution">
    <text evidence="8">The sequence shown here is derived from an EMBL/GenBank/DDBJ whole genome shotgun (WGS) entry which is preliminary data.</text>
</comment>
<name>A0AAV2RL81_MEGNR</name>
<evidence type="ECO:0000256" key="2">
    <source>
        <dbReference type="ARBA" id="ARBA00022475"/>
    </source>
</evidence>
<dbReference type="GO" id="GO:0043252">
    <property type="term" value="P:sodium-independent organic anion transport"/>
    <property type="evidence" value="ECO:0007669"/>
    <property type="project" value="TreeGrafter"/>
</dbReference>
<evidence type="ECO:0000256" key="3">
    <source>
        <dbReference type="ARBA" id="ARBA00022692"/>
    </source>
</evidence>
<dbReference type="PROSITE" id="PS51465">
    <property type="entry name" value="KAZAL_2"/>
    <property type="match status" value="1"/>
</dbReference>
<keyword evidence="5 6" id="KW-0472">Membrane</keyword>
<protein>
    <recommendedName>
        <fullName evidence="7">Kazal-like domain-containing protein</fullName>
    </recommendedName>
</protein>
<feature type="transmembrane region" description="Helical" evidence="6">
    <location>
        <begin position="271"/>
        <end position="299"/>
    </location>
</feature>
<dbReference type="AlphaFoldDB" id="A0AAV2RL81"/>
<evidence type="ECO:0000313" key="9">
    <source>
        <dbReference type="Proteomes" id="UP001497623"/>
    </source>
</evidence>
<keyword evidence="3 6" id="KW-0812">Transmembrane</keyword>
<evidence type="ECO:0000259" key="7">
    <source>
        <dbReference type="PROSITE" id="PS51465"/>
    </source>
</evidence>
<proteinExistence type="predicted"/>
<feature type="transmembrane region" description="Helical" evidence="6">
    <location>
        <begin position="424"/>
        <end position="442"/>
    </location>
</feature>
<evidence type="ECO:0000256" key="1">
    <source>
        <dbReference type="ARBA" id="ARBA00004651"/>
    </source>
</evidence>
<organism evidence="8 9">
    <name type="scientific">Meganyctiphanes norvegica</name>
    <name type="common">Northern krill</name>
    <name type="synonym">Thysanopoda norvegica</name>
    <dbReference type="NCBI Taxonomy" id="48144"/>
    <lineage>
        <taxon>Eukaryota</taxon>
        <taxon>Metazoa</taxon>
        <taxon>Ecdysozoa</taxon>
        <taxon>Arthropoda</taxon>
        <taxon>Crustacea</taxon>
        <taxon>Multicrustacea</taxon>
        <taxon>Malacostraca</taxon>
        <taxon>Eumalacostraca</taxon>
        <taxon>Eucarida</taxon>
        <taxon>Euphausiacea</taxon>
        <taxon>Euphausiidae</taxon>
        <taxon>Meganyctiphanes</taxon>
    </lineage>
</organism>
<reference evidence="8 9" key="1">
    <citation type="submission" date="2024-05" db="EMBL/GenBank/DDBJ databases">
        <authorList>
            <person name="Wallberg A."/>
        </authorList>
    </citation>
    <scope>NUCLEOTIDE SEQUENCE [LARGE SCALE GENOMIC DNA]</scope>
</reference>
<dbReference type="Proteomes" id="UP001497623">
    <property type="component" value="Unassembled WGS sequence"/>
</dbReference>
<feature type="transmembrane region" description="Helical" evidence="6">
    <location>
        <begin position="651"/>
        <end position="673"/>
    </location>
</feature>
<feature type="transmembrane region" description="Helical" evidence="6">
    <location>
        <begin position="397"/>
        <end position="417"/>
    </location>
</feature>
<dbReference type="InterPro" id="IPR004156">
    <property type="entry name" value="OATP"/>
</dbReference>
<dbReference type="SUPFAM" id="SSF100895">
    <property type="entry name" value="Kazal-type serine protease inhibitors"/>
    <property type="match status" value="1"/>
</dbReference>
<evidence type="ECO:0000256" key="4">
    <source>
        <dbReference type="ARBA" id="ARBA00022989"/>
    </source>
</evidence>
<accession>A0AAV2RL81</accession>
<keyword evidence="4 6" id="KW-1133">Transmembrane helix</keyword>
<dbReference type="GO" id="GO:0016323">
    <property type="term" value="C:basolateral plasma membrane"/>
    <property type="evidence" value="ECO:0007669"/>
    <property type="project" value="TreeGrafter"/>
</dbReference>
<keyword evidence="2" id="KW-1003">Cell membrane</keyword>
<comment type="subcellular location">
    <subcellularLocation>
        <location evidence="1">Cell membrane</location>
        <topology evidence="1">Multi-pass membrane protein</topology>
    </subcellularLocation>
</comment>
<dbReference type="PROSITE" id="PS00282">
    <property type="entry name" value="KAZAL_1"/>
    <property type="match status" value="1"/>
</dbReference>
<dbReference type="Pfam" id="PF03137">
    <property type="entry name" value="OATP"/>
    <property type="match status" value="1"/>
</dbReference>
<dbReference type="InterPro" id="IPR036058">
    <property type="entry name" value="Kazal_dom_sf"/>
</dbReference>
<dbReference type="GO" id="GO:0015347">
    <property type="term" value="F:sodium-independent organic anion transmembrane transporter activity"/>
    <property type="evidence" value="ECO:0007669"/>
    <property type="project" value="TreeGrafter"/>
</dbReference>
<dbReference type="PANTHER" id="PTHR11388">
    <property type="entry name" value="ORGANIC ANION TRANSPORTER"/>
    <property type="match status" value="1"/>
</dbReference>
<feature type="non-terminal residue" evidence="8">
    <location>
        <position position="708"/>
    </location>
</feature>
<feature type="transmembrane region" description="Helical" evidence="6">
    <location>
        <begin position="562"/>
        <end position="588"/>
    </location>
</feature>
<evidence type="ECO:0000256" key="5">
    <source>
        <dbReference type="ARBA" id="ARBA00023136"/>
    </source>
</evidence>
<sequence>MSLQRCIWRFGLVTFCVNELPSKYTLGDMACIIEFIWCSFWAEFVPNWFRYFLPCAVGKHFGNISAIDTATSRILKPCRYALAIVFTRCRSNLPIIWHAVFLFIAGDLSNESNWGDIRSPFSSGAFGDLVWLLSVCICGTGVALEGVHLASQVSRSSPPNIIVNFGIGDTDTCKNLLYPCIYDSGCNIYDIYAFPEEFILNSIYMKLIYLLLFCDVGGSVFNEKHTTEPESFISGMYELVFRPVKVCLLGWVLPVLWLSSIWRLQLINKMLIWPVLWWSDIGGLLLVDILVCFSSIYLLCCPDLHTASKRELHLYIKKFQKLSEQNNRFVLNTRHVATAIENENIKYPHLEIKGYFTKIWSHKVLGRGVQCKAFSLPGLGGLVVKDFCQVKFSQSGLAGLVSAVLGLGISGLVLRFYQPAARSVIRYNVFITLSITVGFILFSQIGCPKIEIFGPRNELATSKEVISSSSIMSASGHNLSCSSDCGCSDRFEPVCGQDGQVYYSPCYAGCTQLNVSLDQKIYSNCQCIINTTFNTEKANKFTSNPEYGTAKKGYCPTECFSLYLYIGGGIIAKMVMASGKVGSVLVFIRGVEERDKALALGLLTFFIAIFGFIPAPIIMGAVIDSTCLVWDWRCGARGNCWFYNTDSFRLLLHAVPGIFVFLSVFGDLLMLLYSDGIQMYGETDEDEKLKEKHDASELKPLKDVSTLT</sequence>
<dbReference type="EMBL" id="CAXKWB010024957">
    <property type="protein sequence ID" value="CAL4127004.1"/>
    <property type="molecule type" value="Genomic_DNA"/>
</dbReference>
<gene>
    <name evidence="8" type="ORF">MNOR_LOCUS25756</name>
</gene>
<feature type="transmembrane region" description="Helical" evidence="6">
    <location>
        <begin position="600"/>
        <end position="623"/>
    </location>
</feature>
<feature type="domain" description="Kazal-like" evidence="7">
    <location>
        <begin position="475"/>
        <end position="529"/>
    </location>
</feature>
<keyword evidence="9" id="KW-1185">Reference proteome</keyword>
<feature type="transmembrane region" description="Helical" evidence="6">
    <location>
        <begin position="203"/>
        <end position="221"/>
    </location>
</feature>
<dbReference type="Pfam" id="PF07648">
    <property type="entry name" value="Kazal_2"/>
    <property type="match status" value="1"/>
</dbReference>
<dbReference type="PANTHER" id="PTHR11388:SF76">
    <property type="entry name" value="SOLUTE CARRIER ORGANIC ANION TRANSPORTER FAMILY MEMBER"/>
    <property type="match status" value="1"/>
</dbReference>
<evidence type="ECO:0000256" key="6">
    <source>
        <dbReference type="SAM" id="Phobius"/>
    </source>
</evidence>